<protein>
    <submittedName>
        <fullName evidence="1">Uncharacterized protein</fullName>
    </submittedName>
</protein>
<sequence>MDEIAESVRAGRWVVVLPALTAAQGSRMLELGLVEEREILLGGTRRTQAFPTTPAGEERLRQWVAQGALDEPAVPAETRLRPRVT</sequence>
<comment type="caution">
    <text evidence="1">The sequence shown here is derived from an EMBL/GenBank/DDBJ whole genome shotgun (WGS) entry which is preliminary data.</text>
</comment>
<evidence type="ECO:0000313" key="1">
    <source>
        <dbReference type="EMBL" id="GAA3628760.1"/>
    </source>
</evidence>
<dbReference type="Proteomes" id="UP001501074">
    <property type="component" value="Unassembled WGS sequence"/>
</dbReference>
<accession>A0ABP7ABH3</accession>
<evidence type="ECO:0000313" key="2">
    <source>
        <dbReference type="Proteomes" id="UP001501074"/>
    </source>
</evidence>
<proteinExistence type="predicted"/>
<dbReference type="EMBL" id="BAAAZO010000010">
    <property type="protein sequence ID" value="GAA3628760.1"/>
    <property type="molecule type" value="Genomic_DNA"/>
</dbReference>
<organism evidence="1 2">
    <name type="scientific">Kineosporia mesophila</name>
    <dbReference type="NCBI Taxonomy" id="566012"/>
    <lineage>
        <taxon>Bacteria</taxon>
        <taxon>Bacillati</taxon>
        <taxon>Actinomycetota</taxon>
        <taxon>Actinomycetes</taxon>
        <taxon>Kineosporiales</taxon>
        <taxon>Kineosporiaceae</taxon>
        <taxon>Kineosporia</taxon>
    </lineage>
</organism>
<reference evidence="2" key="1">
    <citation type="journal article" date="2019" name="Int. J. Syst. Evol. Microbiol.">
        <title>The Global Catalogue of Microorganisms (GCM) 10K type strain sequencing project: providing services to taxonomists for standard genome sequencing and annotation.</title>
        <authorList>
            <consortium name="The Broad Institute Genomics Platform"/>
            <consortium name="The Broad Institute Genome Sequencing Center for Infectious Disease"/>
            <person name="Wu L."/>
            <person name="Ma J."/>
        </authorList>
    </citation>
    <scope>NUCLEOTIDE SEQUENCE [LARGE SCALE GENOMIC DNA]</scope>
    <source>
        <strain evidence="2">JCM 16902</strain>
    </source>
</reference>
<keyword evidence="2" id="KW-1185">Reference proteome</keyword>
<gene>
    <name evidence="1" type="ORF">GCM10022223_52820</name>
</gene>
<name>A0ABP7ABH3_9ACTN</name>